<sequence length="110" mass="12543">MARREVTQFFDDLDNSPLSDDEVNVVEFSVNGVDYTMELSEKNLQKFQAAVEPYIAVARRNSRPAARKSGQNNSNRNKRIRAWAEQKGLDVSKRGRISAEIVEQYNQAHA</sequence>
<gene>
    <name evidence="5" type="ORF">IRY30_09745</name>
</gene>
<feature type="region of interest" description="Disordered" evidence="2">
    <location>
        <begin position="60"/>
        <end position="81"/>
    </location>
</feature>
<dbReference type="EMBL" id="JADKMY010000003">
    <property type="protein sequence ID" value="MBF4554352.1"/>
    <property type="molecule type" value="Genomic_DNA"/>
</dbReference>
<evidence type="ECO:0000259" key="4">
    <source>
        <dbReference type="Pfam" id="PF23359"/>
    </source>
</evidence>
<accession>A0ABR9ZP44</accession>
<keyword evidence="6" id="KW-1185">Reference proteome</keyword>
<feature type="domain" description="Lsr2 DNA-binding" evidence="4">
    <location>
        <begin position="74"/>
        <end position="108"/>
    </location>
</feature>
<evidence type="ECO:0000259" key="3">
    <source>
        <dbReference type="Pfam" id="PF11774"/>
    </source>
</evidence>
<proteinExistence type="predicted"/>
<dbReference type="InterPro" id="IPR024412">
    <property type="entry name" value="Lsr2_dim_dom"/>
</dbReference>
<organism evidence="5 6">
    <name type="scientific">Corynebacterium suicordis DSM 45110</name>
    <dbReference type="NCBI Taxonomy" id="1121369"/>
    <lineage>
        <taxon>Bacteria</taxon>
        <taxon>Bacillati</taxon>
        <taxon>Actinomycetota</taxon>
        <taxon>Actinomycetes</taxon>
        <taxon>Mycobacteriales</taxon>
        <taxon>Corynebacteriaceae</taxon>
        <taxon>Corynebacterium</taxon>
    </lineage>
</organism>
<evidence type="ECO:0000256" key="2">
    <source>
        <dbReference type="SAM" id="MobiDB-lite"/>
    </source>
</evidence>
<protein>
    <submittedName>
        <fullName evidence="5">Lsr2 family protein</fullName>
    </submittedName>
</protein>
<name>A0ABR9ZP44_9CORY</name>
<dbReference type="Gene3D" id="4.10.320.10">
    <property type="entry name" value="E3-binding domain"/>
    <property type="match status" value="1"/>
</dbReference>
<dbReference type="Pfam" id="PF11774">
    <property type="entry name" value="Lsr2"/>
    <property type="match status" value="1"/>
</dbReference>
<dbReference type="InterPro" id="IPR042261">
    <property type="entry name" value="Lsr2-like_dimerization"/>
</dbReference>
<reference evidence="5 6" key="1">
    <citation type="submission" date="2020-10" db="EMBL/GenBank/DDBJ databases">
        <title>Novel species in genus Corynebacterium.</title>
        <authorList>
            <person name="Zhang G."/>
        </authorList>
    </citation>
    <scope>NUCLEOTIDE SEQUENCE [LARGE SCALE GENOMIC DNA]</scope>
    <source>
        <strain evidence="5 6">DSM 45110</strain>
    </source>
</reference>
<evidence type="ECO:0000313" key="5">
    <source>
        <dbReference type="EMBL" id="MBF4554352.1"/>
    </source>
</evidence>
<dbReference type="Proteomes" id="UP000635902">
    <property type="component" value="Unassembled WGS sequence"/>
</dbReference>
<dbReference type="InterPro" id="IPR055370">
    <property type="entry name" value="Lsr2_DNA-bd"/>
</dbReference>
<dbReference type="Gene3D" id="3.30.60.230">
    <property type="entry name" value="Lsr2, dimerization domain"/>
    <property type="match status" value="1"/>
</dbReference>
<dbReference type="InterPro" id="IPR036625">
    <property type="entry name" value="E3-bd_dom_sf"/>
</dbReference>
<evidence type="ECO:0000256" key="1">
    <source>
        <dbReference type="ARBA" id="ARBA00023125"/>
    </source>
</evidence>
<evidence type="ECO:0000313" key="6">
    <source>
        <dbReference type="Proteomes" id="UP000635902"/>
    </source>
</evidence>
<feature type="domain" description="Lsr2 dimerization" evidence="3">
    <location>
        <begin position="1"/>
        <end position="61"/>
    </location>
</feature>
<dbReference type="RefSeq" id="WP_194557227.1">
    <property type="nucleotide sequence ID" value="NZ_JADKMY010000003.1"/>
</dbReference>
<comment type="caution">
    <text evidence="5">The sequence shown here is derived from an EMBL/GenBank/DDBJ whole genome shotgun (WGS) entry which is preliminary data.</text>
</comment>
<keyword evidence="1" id="KW-0238">DNA-binding</keyword>
<dbReference type="Pfam" id="PF23359">
    <property type="entry name" value="Lsr2_DNA-bd"/>
    <property type="match status" value="1"/>
</dbReference>